<evidence type="ECO:0000313" key="3">
    <source>
        <dbReference type="EMBL" id="PPQ73962.1"/>
    </source>
</evidence>
<dbReference type="InterPro" id="IPR027417">
    <property type="entry name" value="P-loop_NTPase"/>
</dbReference>
<sequence length="826" mass="93767">MAALSSERRPAISFQVNTYNGDIYRGNISNSTVGGFGNDNKVESRSTSFAEGKLIQNVAHQAFYNSGEAADLLKCHRETRVAVLAELQEWVDHLEQDSFIKWVKGSAGVGKTVIVRTMAEMLAERKQLLASFFFWRSGQQCNNAQKFVATISYQICQLLPDCKPLITQVVEEDPKIFTRAMRVQIEKLITNPMLSTWRDKRPDTSGALVIVIDGLDECLKLELQSQDINNRPQDEDRQCEILREVHRALSQLQQHEIPLRLLIASRPERHIQGVFDRDLKQNTSSIMLNVAHDATNDIRRYYIDKFSSIRDHHLLQRHLPSPKWPSANQLDELVKRASGQFIYASTVMQFIGATRKNPSIQLDVILASKEHTELRPLEELDVLYLTIFRQIDQKDWPATRQLLGILLSPPNLRTRRKPPTFWDLFLGWQFGEVERLLMALHSVLEIRLEGSYEFFHFYHASLQEFLLDPARSGPFFIDLNATREEMAILCINHLSTWDWAISGYLFSTMTNWLRGLKLTPTLKKAFIKGGVDGVYPQNLGSAFPTFLDAIAVAEETRQGDLKEDLSAYLLVVAAYPGLDLPSKQFFLGSLFIVDISYNAAQTDRKGLGLIGFLGIHQGLAPFFAKALSSVLEKMPTKDTLFARSASVFISAFYQHGISQWYVRSSSVLFSFIWPKICLCQASRVLYTRNLLWNATNLLEHLLQNAAPSHSLQDCIQEYLISDPSQIYPALQVYIVRMKADAAKYIARVEAEDAHLQSGDSDSQLNGEPLLLDAEISSVELTPAVRTEPEVTHPLPEVPQAKRKRKRVGQIISSFWAWLTGRGKQRQ</sequence>
<proteinExistence type="predicted"/>
<keyword evidence="1" id="KW-0677">Repeat</keyword>
<evidence type="ECO:0000256" key="1">
    <source>
        <dbReference type="ARBA" id="ARBA00022737"/>
    </source>
</evidence>
<comment type="caution">
    <text evidence="3">The sequence shown here is derived from an EMBL/GenBank/DDBJ whole genome shotgun (WGS) entry which is preliminary data.</text>
</comment>
<name>A0A409W651_9AGAR</name>
<dbReference type="InParanoid" id="A0A409W651"/>
<dbReference type="PANTHER" id="PTHR10039">
    <property type="entry name" value="AMELOGENIN"/>
    <property type="match status" value="1"/>
</dbReference>
<reference evidence="3 4" key="1">
    <citation type="journal article" date="2018" name="Evol. Lett.">
        <title>Horizontal gene cluster transfer increased hallucinogenic mushroom diversity.</title>
        <authorList>
            <person name="Reynolds H.T."/>
            <person name="Vijayakumar V."/>
            <person name="Gluck-Thaler E."/>
            <person name="Korotkin H.B."/>
            <person name="Matheny P.B."/>
            <person name="Slot J.C."/>
        </authorList>
    </citation>
    <scope>NUCLEOTIDE SEQUENCE [LARGE SCALE GENOMIC DNA]</scope>
    <source>
        <strain evidence="3 4">SRW20</strain>
    </source>
</reference>
<feature type="domain" description="Nephrocystin 3-like N-terminal" evidence="2">
    <location>
        <begin position="86"/>
        <end position="266"/>
    </location>
</feature>
<dbReference type="OrthoDB" id="3262196at2759"/>
<gene>
    <name evidence="3" type="ORF">CVT26_006313</name>
</gene>
<evidence type="ECO:0000259" key="2">
    <source>
        <dbReference type="Pfam" id="PF24883"/>
    </source>
</evidence>
<dbReference type="SUPFAM" id="SSF52540">
    <property type="entry name" value="P-loop containing nucleoside triphosphate hydrolases"/>
    <property type="match status" value="1"/>
</dbReference>
<evidence type="ECO:0000313" key="4">
    <source>
        <dbReference type="Proteomes" id="UP000284706"/>
    </source>
</evidence>
<dbReference type="Gene3D" id="3.40.50.300">
    <property type="entry name" value="P-loop containing nucleotide triphosphate hydrolases"/>
    <property type="match status" value="1"/>
</dbReference>
<keyword evidence="4" id="KW-1185">Reference proteome</keyword>
<organism evidence="3 4">
    <name type="scientific">Gymnopilus dilepis</name>
    <dbReference type="NCBI Taxonomy" id="231916"/>
    <lineage>
        <taxon>Eukaryota</taxon>
        <taxon>Fungi</taxon>
        <taxon>Dikarya</taxon>
        <taxon>Basidiomycota</taxon>
        <taxon>Agaricomycotina</taxon>
        <taxon>Agaricomycetes</taxon>
        <taxon>Agaricomycetidae</taxon>
        <taxon>Agaricales</taxon>
        <taxon>Agaricineae</taxon>
        <taxon>Hymenogastraceae</taxon>
        <taxon>Gymnopilus</taxon>
    </lineage>
</organism>
<dbReference type="EMBL" id="NHYE01005372">
    <property type="protein sequence ID" value="PPQ73962.1"/>
    <property type="molecule type" value="Genomic_DNA"/>
</dbReference>
<dbReference type="Pfam" id="PF24883">
    <property type="entry name" value="NPHP3_N"/>
    <property type="match status" value="1"/>
</dbReference>
<accession>A0A409W651</accession>
<dbReference type="Proteomes" id="UP000284706">
    <property type="component" value="Unassembled WGS sequence"/>
</dbReference>
<protein>
    <recommendedName>
        <fullName evidence="2">Nephrocystin 3-like N-terminal domain-containing protein</fullName>
    </recommendedName>
</protein>
<dbReference type="AlphaFoldDB" id="A0A409W651"/>
<dbReference type="InterPro" id="IPR056884">
    <property type="entry name" value="NPHP3-like_N"/>
</dbReference>
<dbReference type="PANTHER" id="PTHR10039:SF14">
    <property type="entry name" value="NACHT DOMAIN-CONTAINING PROTEIN"/>
    <property type="match status" value="1"/>
</dbReference>